<protein>
    <submittedName>
        <fullName evidence="7">Alpha-glucosidase</fullName>
    </submittedName>
</protein>
<gene>
    <name evidence="7" type="ORF">LUZ62_022847</name>
</gene>
<reference evidence="7" key="1">
    <citation type="submission" date="2022-08" db="EMBL/GenBank/DDBJ databases">
        <authorList>
            <person name="Marques A."/>
        </authorList>
    </citation>
    <scope>NUCLEOTIDE SEQUENCE</scope>
    <source>
        <strain evidence="7">RhyPub2mFocal</strain>
        <tissue evidence="7">Leaves</tissue>
    </source>
</reference>
<evidence type="ECO:0000313" key="7">
    <source>
        <dbReference type="EMBL" id="KAJ4810281.1"/>
    </source>
</evidence>
<dbReference type="Proteomes" id="UP001140206">
    <property type="component" value="Chromosome 1"/>
</dbReference>
<sequence>MTGAPIARSLFFSFPQDTNTYHINTQFLLGRGVMISPVLNQGEVTVDAYFPKGRWFNLFDYAQTVHEDEGAHLTLDAPEDTINVHLNGGNILAIQQEALTTELARKSSFELLVAFGEENNASGELFLDDGESVEMAADGNEWSSVSFGSEVVEGSEIRISSTVMNGGNGFGKDLVVEKVVFLGLDFELEVKGVSINGNYSNVKVEYEKKGGFGLLEIQGLKQLIGEEFEIKVEIK</sequence>
<dbReference type="FunFam" id="2.60.40.1180:FF:000044">
    <property type="entry name" value="Alpha-glucosidase 1"/>
    <property type="match status" value="1"/>
</dbReference>
<evidence type="ECO:0000256" key="4">
    <source>
        <dbReference type="ARBA" id="ARBA00023180"/>
    </source>
</evidence>
<name>A0AAV8H4C5_9POAL</name>
<dbReference type="Gene3D" id="2.60.40.1180">
    <property type="entry name" value="Golgi alpha-mannosidase II"/>
    <property type="match status" value="2"/>
</dbReference>
<evidence type="ECO:0000256" key="3">
    <source>
        <dbReference type="ARBA" id="ARBA00022801"/>
    </source>
</evidence>
<evidence type="ECO:0000256" key="1">
    <source>
        <dbReference type="ARBA" id="ARBA00007806"/>
    </source>
</evidence>
<dbReference type="Pfam" id="PF21365">
    <property type="entry name" value="Glyco_hydro_31_3rd"/>
    <property type="match status" value="1"/>
</dbReference>
<keyword evidence="5" id="KW-0326">Glycosidase</keyword>
<accession>A0AAV8H4C5</accession>
<dbReference type="SUPFAM" id="SSF51011">
    <property type="entry name" value="Glycosyl hydrolase domain"/>
    <property type="match status" value="1"/>
</dbReference>
<dbReference type="InterPro" id="IPR013780">
    <property type="entry name" value="Glyco_hydro_b"/>
</dbReference>
<dbReference type="PANTHER" id="PTHR22762:SF133">
    <property type="entry name" value="P-TYPE DOMAIN-CONTAINING PROTEIN"/>
    <property type="match status" value="1"/>
</dbReference>
<keyword evidence="3" id="KW-0378">Hydrolase</keyword>
<comment type="similarity">
    <text evidence="1">Belongs to the glycosyl hydrolase 31 family.</text>
</comment>
<dbReference type="AlphaFoldDB" id="A0AAV8H4C5"/>
<organism evidence="7 8">
    <name type="scientific">Rhynchospora pubera</name>
    <dbReference type="NCBI Taxonomy" id="906938"/>
    <lineage>
        <taxon>Eukaryota</taxon>
        <taxon>Viridiplantae</taxon>
        <taxon>Streptophyta</taxon>
        <taxon>Embryophyta</taxon>
        <taxon>Tracheophyta</taxon>
        <taxon>Spermatophyta</taxon>
        <taxon>Magnoliopsida</taxon>
        <taxon>Liliopsida</taxon>
        <taxon>Poales</taxon>
        <taxon>Cyperaceae</taxon>
        <taxon>Cyperoideae</taxon>
        <taxon>Rhynchosporeae</taxon>
        <taxon>Rhynchospora</taxon>
    </lineage>
</organism>
<evidence type="ECO:0000256" key="5">
    <source>
        <dbReference type="ARBA" id="ARBA00023295"/>
    </source>
</evidence>
<keyword evidence="2" id="KW-0732">Signal</keyword>
<evidence type="ECO:0000313" key="8">
    <source>
        <dbReference type="Proteomes" id="UP001140206"/>
    </source>
</evidence>
<feature type="domain" description="Glycosyl hydrolase family 31 C-terminal" evidence="6">
    <location>
        <begin position="3"/>
        <end position="92"/>
    </location>
</feature>
<proteinExistence type="inferred from homology"/>
<keyword evidence="8" id="KW-1185">Reference proteome</keyword>
<dbReference type="GO" id="GO:0004553">
    <property type="term" value="F:hydrolase activity, hydrolyzing O-glycosyl compounds"/>
    <property type="evidence" value="ECO:0007669"/>
    <property type="project" value="TreeGrafter"/>
</dbReference>
<comment type="caution">
    <text evidence="7">The sequence shown here is derived from an EMBL/GenBank/DDBJ whole genome shotgun (WGS) entry which is preliminary data.</text>
</comment>
<keyword evidence="4" id="KW-0325">Glycoprotein</keyword>
<dbReference type="PANTHER" id="PTHR22762">
    <property type="entry name" value="ALPHA-GLUCOSIDASE"/>
    <property type="match status" value="1"/>
</dbReference>
<evidence type="ECO:0000256" key="2">
    <source>
        <dbReference type="ARBA" id="ARBA00022729"/>
    </source>
</evidence>
<dbReference type="EMBL" id="JAMFTS010000001">
    <property type="protein sequence ID" value="KAJ4810281.1"/>
    <property type="molecule type" value="Genomic_DNA"/>
</dbReference>
<dbReference type="InterPro" id="IPR048395">
    <property type="entry name" value="Glyco_hydro_31_C"/>
</dbReference>
<evidence type="ECO:0000259" key="6">
    <source>
        <dbReference type="Pfam" id="PF21365"/>
    </source>
</evidence>